<proteinExistence type="predicted"/>
<feature type="domain" description="Multidrug export protein EmrA/FarA alpha-helical hairpin" evidence="4">
    <location>
        <begin position="97"/>
        <end position="216"/>
    </location>
</feature>
<dbReference type="EMBL" id="PQGG01000002">
    <property type="protein sequence ID" value="POP54743.1"/>
    <property type="molecule type" value="Genomic_DNA"/>
</dbReference>
<evidence type="ECO:0000259" key="4">
    <source>
        <dbReference type="Pfam" id="PF25885"/>
    </source>
</evidence>
<dbReference type="AlphaFoldDB" id="A0A2S4HL72"/>
<dbReference type="GO" id="GO:0030313">
    <property type="term" value="C:cell envelope"/>
    <property type="evidence" value="ECO:0007669"/>
    <property type="project" value="UniProtKB-SubCell"/>
</dbReference>
<evidence type="ECO:0000256" key="1">
    <source>
        <dbReference type="ARBA" id="ARBA00004196"/>
    </source>
</evidence>
<dbReference type="PANTHER" id="PTHR30386:SF19">
    <property type="entry name" value="MULTIDRUG EXPORT PROTEIN EMRA-RELATED"/>
    <property type="match status" value="1"/>
</dbReference>
<accession>A0A2S4HL72</accession>
<organism evidence="5 6">
    <name type="scientific">Zhongshania marina</name>
    <dbReference type="NCBI Taxonomy" id="2304603"/>
    <lineage>
        <taxon>Bacteria</taxon>
        <taxon>Pseudomonadati</taxon>
        <taxon>Pseudomonadota</taxon>
        <taxon>Gammaproteobacteria</taxon>
        <taxon>Cellvibrionales</taxon>
        <taxon>Spongiibacteraceae</taxon>
        <taxon>Zhongshania</taxon>
    </lineage>
</organism>
<evidence type="ECO:0000256" key="3">
    <source>
        <dbReference type="SAM" id="Phobius"/>
    </source>
</evidence>
<keyword evidence="3" id="KW-0812">Transmembrane</keyword>
<dbReference type="OrthoDB" id="9811754at2"/>
<keyword evidence="3" id="KW-0472">Membrane</keyword>
<feature type="transmembrane region" description="Helical" evidence="3">
    <location>
        <begin position="21"/>
        <end position="43"/>
    </location>
</feature>
<feature type="coiled-coil region" evidence="2">
    <location>
        <begin position="125"/>
        <end position="180"/>
    </location>
</feature>
<dbReference type="RefSeq" id="WP_103682545.1">
    <property type="nucleotide sequence ID" value="NZ_PQGG01000002.1"/>
</dbReference>
<dbReference type="InterPro" id="IPR050739">
    <property type="entry name" value="MFP"/>
</dbReference>
<dbReference type="InterPro" id="IPR058633">
    <property type="entry name" value="EmrA/FarA_HH"/>
</dbReference>
<reference evidence="5" key="1">
    <citation type="submission" date="2018-01" db="EMBL/GenBank/DDBJ databases">
        <authorList>
            <person name="Yu X.-D."/>
        </authorList>
    </citation>
    <scope>NUCLEOTIDE SEQUENCE</scope>
    <source>
        <strain evidence="5">ZX-21</strain>
    </source>
</reference>
<dbReference type="Gene3D" id="2.40.50.100">
    <property type="match status" value="1"/>
</dbReference>
<evidence type="ECO:0000313" key="6">
    <source>
        <dbReference type="Proteomes" id="UP000237222"/>
    </source>
</evidence>
<comment type="subcellular location">
    <subcellularLocation>
        <location evidence="1">Cell envelope</location>
    </subcellularLocation>
</comment>
<evidence type="ECO:0000256" key="2">
    <source>
        <dbReference type="SAM" id="Coils"/>
    </source>
</evidence>
<gene>
    <name evidence="5" type="ORF">C0068_00560</name>
</gene>
<keyword evidence="3" id="KW-1133">Transmembrane helix</keyword>
<name>A0A2S4HL72_9GAMM</name>
<dbReference type="SUPFAM" id="SSF111369">
    <property type="entry name" value="HlyD-like secretion proteins"/>
    <property type="match status" value="2"/>
</dbReference>
<evidence type="ECO:0000313" key="5">
    <source>
        <dbReference type="EMBL" id="POP54743.1"/>
    </source>
</evidence>
<dbReference type="GO" id="GO:0055085">
    <property type="term" value="P:transmembrane transport"/>
    <property type="evidence" value="ECO:0007669"/>
    <property type="project" value="InterPro"/>
</dbReference>
<comment type="caution">
    <text evidence="5">The sequence shown here is derived from an EMBL/GenBank/DDBJ whole genome shotgun (WGS) entry which is preliminary data.</text>
</comment>
<dbReference type="Gene3D" id="2.40.30.170">
    <property type="match status" value="1"/>
</dbReference>
<dbReference type="PANTHER" id="PTHR30386">
    <property type="entry name" value="MEMBRANE FUSION SUBUNIT OF EMRAB-TOLC MULTIDRUG EFFLUX PUMP"/>
    <property type="match status" value="1"/>
</dbReference>
<sequence length="389" mass="42972">MNLDKNNHAVEKNGLSDRYKQMLSIGVFAALLIVIYLAWSIWWTKVGSLSESTKNAYVEGYHVAITSEIHGRIASLNILEMQRVEAGQLLLSLDDADTEIALALAESALREAVRNSKQQNFNASYDQVQVEISKLRRKLAELNLTRREPLLGKSVTQEQIDQSRVDLELAEAEHRAAKLRSLSSQVYAGHEDIKASPAVLAARAKVIEAWLAHQRTRIYAPIAGDVVMMSAQPGQGVIANTPLMQIIPQNTMWIEANFKESQLATLRVNQPVEVIADIYGDEHIYTGRISGFSAGTGAVFSLLPPQNAVGNWVKVVQRLPVRIDLDPEQLQAYPLKIGLSAAVKVDTSNRSGSPLGSALHRPELRETSRWSLLEGQAEADKIISEELAR</sequence>
<protein>
    <submittedName>
        <fullName evidence="5">EmrA/EmrK family multidrug efflux transporter periplasmic adaptor subunit</fullName>
    </submittedName>
</protein>
<keyword evidence="2" id="KW-0175">Coiled coil</keyword>
<dbReference type="Proteomes" id="UP000237222">
    <property type="component" value="Unassembled WGS sequence"/>
</dbReference>
<dbReference type="Pfam" id="PF25885">
    <property type="entry name" value="HH_EMRA"/>
    <property type="match status" value="1"/>
</dbReference>